<dbReference type="EMBL" id="JAENIJ010000004">
    <property type="protein sequence ID" value="MBK1881562.1"/>
    <property type="molecule type" value="Genomic_DNA"/>
</dbReference>
<dbReference type="Proteomes" id="UP000603141">
    <property type="component" value="Unassembled WGS sequence"/>
</dbReference>
<dbReference type="AlphaFoldDB" id="A0A934S8C8"/>
<reference evidence="1" key="1">
    <citation type="submission" date="2021-01" db="EMBL/GenBank/DDBJ databases">
        <title>Modified the classification status of verrucomicrobia.</title>
        <authorList>
            <person name="Feng X."/>
        </authorList>
    </citation>
    <scope>NUCLEOTIDE SEQUENCE</scope>
    <source>
        <strain evidence="1">KCTC 22041</strain>
    </source>
</reference>
<gene>
    <name evidence="1" type="ORF">JIN85_03990</name>
</gene>
<sequence>MKNPIHFTPTKARKRRRRIARRMNGFALIAVMLMMVLLLVLGLGLMSLGAIGLKTTQNNDAQQIASANARLALAMAINELQTQLGDDRRITADASILGDGVGRPNLVGVWSSPGRPDVLDDTQASGPSYDQEKSSGFKKWLVSSEKMSDTEKEEYAKSAVVGDGIELFSEDLDGFSTMAEKVPLTDPEGKPKGSYAWAVSQAATKASIAIGTDEERVVENDAVVAPTRPNVGLSDIAQNPDSGWDTRAAKVLTVQQAALDPEYGLDRKSAARLAREHTTTSLGVLSSVTNGGLKTDMSLGFEMSDSDFEKTSWNNVTNPFALGGGSSNSTTETPLFTGVGTGSVQFVVNYNPVIRTYNLDAGAAPTFNALRSFYRIPHHMYKSDGTPTVFTREQTNPNYTVIDSPRGSETAINPILDRILLYVSFTLGDGDLRRGRPIKLVFTPVITLWNPYNVAIESEGFVAYPWMDEPFQFTCTLNKGGTVSTAGLDYISRSMGRGMGVGWVNSGHGRMAEPYYLCKMTSTGNDNGDVSDPIHFGPGEVRVFVPASSEIVTLPDPGNVALNKVDRNRSVFLKPVNSAAELKVQGGIGVDLTKLTGNGTASPPTISAATDTISFRTYFNRGSYFYFQTLEGAYRIKNPDVNSFEPGQTVALNIPPIEEVQIYKGTRTDENVYSSVVSGADLISGTPQIVSVIETFHRTAANSGDQSPSDIVYTVNPRQRYTNTMISGAQTLPNSHYDSSIASTRTIAGDVLQTTTNGRLSFYGLNNSSGGGRERLAFFEIPEEPMLSIAQFQNADFSDSSFITSYQVGNSWASPFIPIGSVSKLLKKTSSPDAQQIYPTGLSLYDIPYLMNAALWDDYYFSSIAPELSFSSRKGSPDVWDDEQSQTVKGIDSIVSDWLEDPVKNPLRNPRHILYRGGLTDEEIIDQLTSPEGCRYASSHILVDGSFNVNSTNVAAWEAVLASLRDSSLNVEDIENNSTSSKSFNGSTPMPRFRNPMGEADDLWTGYRELSDSDIKSLASEIVDEVRKRGPFLSLGEFVNRRLVSGDLGQKGALQAAIDNSGLNKQSSVSSFDPLGYPERSNIPEADTGVGLPGWLTQADLLNSLGPIMSVRSDTFTIRAYGEAKDKYGKVLARSWCEATVQRVPDWVDQSDPVWESPENVNEVNQTFGRKFEVVSFREIMNEELDNQIAKENS</sequence>
<protein>
    <recommendedName>
        <fullName evidence="3">Verru_Chthon cassette protein A</fullName>
    </recommendedName>
</protein>
<evidence type="ECO:0000313" key="2">
    <source>
        <dbReference type="Proteomes" id="UP000603141"/>
    </source>
</evidence>
<evidence type="ECO:0000313" key="1">
    <source>
        <dbReference type="EMBL" id="MBK1881562.1"/>
    </source>
</evidence>
<accession>A0A934S8C8</accession>
<comment type="caution">
    <text evidence="1">The sequence shown here is derived from an EMBL/GenBank/DDBJ whole genome shotgun (WGS) entry which is preliminary data.</text>
</comment>
<proteinExistence type="predicted"/>
<evidence type="ECO:0008006" key="3">
    <source>
        <dbReference type="Google" id="ProtNLM"/>
    </source>
</evidence>
<keyword evidence="2" id="KW-1185">Reference proteome</keyword>
<dbReference type="RefSeq" id="WP_200267875.1">
    <property type="nucleotide sequence ID" value="NZ_JAENIJ010000004.1"/>
</dbReference>
<organism evidence="1 2">
    <name type="scientific">Luteolibacter pohnpeiensis</name>
    <dbReference type="NCBI Taxonomy" id="454153"/>
    <lineage>
        <taxon>Bacteria</taxon>
        <taxon>Pseudomonadati</taxon>
        <taxon>Verrucomicrobiota</taxon>
        <taxon>Verrucomicrobiia</taxon>
        <taxon>Verrucomicrobiales</taxon>
        <taxon>Verrucomicrobiaceae</taxon>
        <taxon>Luteolibacter</taxon>
    </lineage>
</organism>
<name>A0A934S8C8_9BACT</name>